<accession>G8R3F0</accession>
<dbReference type="InterPro" id="IPR003140">
    <property type="entry name" value="PLipase/COase/thioEstase"/>
</dbReference>
<evidence type="ECO:0000313" key="5">
    <source>
        <dbReference type="Proteomes" id="UP000005631"/>
    </source>
</evidence>
<dbReference type="HOGENOM" id="CLU_049413_5_3_10"/>
<dbReference type="AlphaFoldDB" id="G8R3F0"/>
<dbReference type="PATRIC" id="fig|926562.3.peg.974"/>
<dbReference type="Gene3D" id="3.40.50.1820">
    <property type="entry name" value="alpha/beta hydrolase"/>
    <property type="match status" value="1"/>
</dbReference>
<dbReference type="eggNOG" id="COG0400">
    <property type="taxonomic scope" value="Bacteria"/>
</dbReference>
<organism evidence="4 5">
    <name type="scientific">Owenweeksia hongkongensis (strain DSM 17368 / CIP 108786 / JCM 12287 / NRRL B-23963 / UST20020801)</name>
    <dbReference type="NCBI Taxonomy" id="926562"/>
    <lineage>
        <taxon>Bacteria</taxon>
        <taxon>Pseudomonadati</taxon>
        <taxon>Bacteroidota</taxon>
        <taxon>Flavobacteriia</taxon>
        <taxon>Flavobacteriales</taxon>
        <taxon>Owenweeksiaceae</taxon>
        <taxon>Owenweeksia</taxon>
    </lineage>
</organism>
<reference evidence="4 5" key="1">
    <citation type="journal article" date="2012" name="Stand. Genomic Sci.">
        <title>Genome sequence of the orange-pigmented seawater bacterium Owenweeksia hongkongensis type strain (UST20020801(T)).</title>
        <authorList>
            <person name="Riedel T."/>
            <person name="Held B."/>
            <person name="Nolan M."/>
            <person name="Lucas S."/>
            <person name="Lapidus A."/>
            <person name="Tice H."/>
            <person name="Del Rio T.G."/>
            <person name="Cheng J.F."/>
            <person name="Han C."/>
            <person name="Tapia R."/>
            <person name="Goodwin L.A."/>
            <person name="Pitluck S."/>
            <person name="Liolios K."/>
            <person name="Mavromatis K."/>
            <person name="Pagani I."/>
            <person name="Ivanova N."/>
            <person name="Mikhailova N."/>
            <person name="Pati A."/>
            <person name="Chen A."/>
            <person name="Palaniappan K."/>
            <person name="Rohde M."/>
            <person name="Tindall B.J."/>
            <person name="Detter J.C."/>
            <person name="Goker M."/>
            <person name="Woyke T."/>
            <person name="Bristow J."/>
            <person name="Eisen J.A."/>
            <person name="Markowitz V."/>
            <person name="Hugenholtz P."/>
            <person name="Klenk H.P."/>
            <person name="Kyrpides N.C."/>
        </authorList>
    </citation>
    <scope>NUCLEOTIDE SEQUENCE</scope>
    <source>
        <strain evidence="5">DSM 17368 / JCM 12287 / NRRL B-23963</strain>
    </source>
</reference>
<proteinExistence type="inferred from homology"/>
<dbReference type="KEGG" id="oho:Oweho_0961"/>
<dbReference type="STRING" id="926562.Oweho_0961"/>
<dbReference type="Pfam" id="PF02230">
    <property type="entry name" value="Abhydrolase_2"/>
    <property type="match status" value="1"/>
</dbReference>
<dbReference type="InterPro" id="IPR050565">
    <property type="entry name" value="LYPA1-2/EST-like"/>
</dbReference>
<dbReference type="EMBL" id="CP003156">
    <property type="protein sequence ID" value="AEV31971.1"/>
    <property type="molecule type" value="Genomic_DNA"/>
</dbReference>
<dbReference type="PANTHER" id="PTHR10655">
    <property type="entry name" value="LYSOPHOSPHOLIPASE-RELATED"/>
    <property type="match status" value="1"/>
</dbReference>
<evidence type="ECO:0000256" key="2">
    <source>
        <dbReference type="ARBA" id="ARBA00022801"/>
    </source>
</evidence>
<evidence type="ECO:0000313" key="4">
    <source>
        <dbReference type="EMBL" id="AEV31971.1"/>
    </source>
</evidence>
<protein>
    <submittedName>
        <fullName evidence="4">Putative esterase</fullName>
    </submittedName>
</protein>
<sequence>MSASLSLVHEVLPPQQKTEKPPLLLMLHGFGSHEQDLFGMAPMLNEKCFVVSARAPIDLPWGGYAWYEIDFSNLGEKMNNVPQAKKSMEAILKFIDEVHEAYGTDPENVNLLGFSQGSILSYGLSLSHPEKFQKVIALSGYIMPDIVPEKYNPESLKHLDIFASHGTADEVLPVDWARNAMKVLEQLNISHQYREYAMGHGVSPECFEDLKSWMKEKGVK</sequence>
<dbReference type="InterPro" id="IPR029058">
    <property type="entry name" value="AB_hydrolase_fold"/>
</dbReference>
<dbReference type="Proteomes" id="UP000005631">
    <property type="component" value="Chromosome"/>
</dbReference>
<keyword evidence="5" id="KW-1185">Reference proteome</keyword>
<comment type="similarity">
    <text evidence="1">Belongs to the AB hydrolase superfamily. AB hydrolase 2 family.</text>
</comment>
<evidence type="ECO:0000256" key="1">
    <source>
        <dbReference type="ARBA" id="ARBA00006499"/>
    </source>
</evidence>
<dbReference type="SUPFAM" id="SSF53474">
    <property type="entry name" value="alpha/beta-Hydrolases"/>
    <property type="match status" value="1"/>
</dbReference>
<dbReference type="OrthoDB" id="9795555at2"/>
<feature type="domain" description="Phospholipase/carboxylesterase/thioesterase" evidence="3">
    <location>
        <begin position="17"/>
        <end position="215"/>
    </location>
</feature>
<dbReference type="PANTHER" id="PTHR10655:SF17">
    <property type="entry name" value="LYSOPHOSPHOLIPASE-LIKE PROTEIN 1"/>
    <property type="match status" value="1"/>
</dbReference>
<keyword evidence="2" id="KW-0378">Hydrolase</keyword>
<evidence type="ECO:0000259" key="3">
    <source>
        <dbReference type="Pfam" id="PF02230"/>
    </source>
</evidence>
<gene>
    <name evidence="4" type="ordered locus">Oweho_0961</name>
</gene>
<dbReference type="RefSeq" id="WP_014201332.1">
    <property type="nucleotide sequence ID" value="NC_016599.1"/>
</dbReference>
<name>G8R3F0_OWEHD</name>
<dbReference type="GO" id="GO:0016787">
    <property type="term" value="F:hydrolase activity"/>
    <property type="evidence" value="ECO:0007669"/>
    <property type="project" value="UniProtKB-KW"/>
</dbReference>